<dbReference type="InterPro" id="IPR013328">
    <property type="entry name" value="6PGD_dom2"/>
</dbReference>
<dbReference type="InterPro" id="IPR008927">
    <property type="entry name" value="6-PGluconate_DH-like_C_sf"/>
</dbReference>
<name>A0ABS7QXI4_9ACTN</name>
<evidence type="ECO:0000313" key="6">
    <source>
        <dbReference type="EMBL" id="MBY8887915.1"/>
    </source>
</evidence>
<evidence type="ECO:0000259" key="5">
    <source>
        <dbReference type="Pfam" id="PF14833"/>
    </source>
</evidence>
<gene>
    <name evidence="6" type="ORF">K7472_24190</name>
</gene>
<feature type="domain" description="3-hydroxyisobutyrate dehydrogenase-like NAD-binding" evidence="5">
    <location>
        <begin position="168"/>
        <end position="283"/>
    </location>
</feature>
<dbReference type="Gene3D" id="1.10.1040.10">
    <property type="entry name" value="N-(1-d-carboxylethyl)-l-norvaline Dehydrogenase, domain 2"/>
    <property type="match status" value="1"/>
</dbReference>
<keyword evidence="2" id="KW-0560">Oxidoreductase</keyword>
<dbReference type="Proteomes" id="UP001198565">
    <property type="component" value="Unassembled WGS sequence"/>
</dbReference>
<evidence type="ECO:0000256" key="3">
    <source>
        <dbReference type="ARBA" id="ARBA00023027"/>
    </source>
</evidence>
<keyword evidence="7" id="KW-1185">Reference proteome</keyword>
<organism evidence="6 7">
    <name type="scientific">Streptantibioticus parmotrematis</name>
    <dbReference type="NCBI Taxonomy" id="2873249"/>
    <lineage>
        <taxon>Bacteria</taxon>
        <taxon>Bacillati</taxon>
        <taxon>Actinomycetota</taxon>
        <taxon>Actinomycetes</taxon>
        <taxon>Kitasatosporales</taxon>
        <taxon>Streptomycetaceae</taxon>
        <taxon>Streptantibioticus</taxon>
    </lineage>
</organism>
<dbReference type="Pfam" id="PF03446">
    <property type="entry name" value="NAD_binding_2"/>
    <property type="match status" value="1"/>
</dbReference>
<dbReference type="InterPro" id="IPR029154">
    <property type="entry name" value="HIBADH-like_NADP-bd"/>
</dbReference>
<protein>
    <submittedName>
        <fullName evidence="6">NAD(P)-dependent oxidoreductase</fullName>
    </submittedName>
</protein>
<dbReference type="Pfam" id="PF14833">
    <property type="entry name" value="NAD_binding_11"/>
    <property type="match status" value="1"/>
</dbReference>
<evidence type="ECO:0000259" key="4">
    <source>
        <dbReference type="Pfam" id="PF03446"/>
    </source>
</evidence>
<dbReference type="InterPro" id="IPR015815">
    <property type="entry name" value="HIBADH-related"/>
</dbReference>
<dbReference type="SUPFAM" id="SSF48179">
    <property type="entry name" value="6-phosphogluconate dehydrogenase C-terminal domain-like"/>
    <property type="match status" value="1"/>
</dbReference>
<dbReference type="PANTHER" id="PTHR43580">
    <property type="entry name" value="OXIDOREDUCTASE GLYR1-RELATED"/>
    <property type="match status" value="1"/>
</dbReference>
<feature type="domain" description="6-phosphogluconate dehydrogenase NADP-binding" evidence="4">
    <location>
        <begin position="6"/>
        <end position="162"/>
    </location>
</feature>
<comment type="caution">
    <text evidence="6">The sequence shown here is derived from an EMBL/GenBank/DDBJ whole genome shotgun (WGS) entry which is preliminary data.</text>
</comment>
<dbReference type="InterPro" id="IPR036291">
    <property type="entry name" value="NAD(P)-bd_dom_sf"/>
</dbReference>
<reference evidence="6 7" key="1">
    <citation type="submission" date="2021-08" db="EMBL/GenBank/DDBJ databases">
        <title>Streptomyces sp. PTM05 isolated from lichen.</title>
        <authorList>
            <person name="Somphong A."/>
            <person name="Phongsopitanun W."/>
            <person name="Tanasupawat S."/>
        </authorList>
    </citation>
    <scope>NUCLEOTIDE SEQUENCE [LARGE SCALE GENOMIC DNA]</scope>
    <source>
        <strain evidence="6 7">Ptm05</strain>
    </source>
</reference>
<dbReference type="PANTHER" id="PTHR43580:SF2">
    <property type="entry name" value="CYTOKINE-LIKE NUCLEAR FACTOR N-PAC"/>
    <property type="match status" value="1"/>
</dbReference>
<accession>A0ABS7QXI4</accession>
<dbReference type="EMBL" id="JAINVZ010000019">
    <property type="protein sequence ID" value="MBY8887915.1"/>
    <property type="molecule type" value="Genomic_DNA"/>
</dbReference>
<keyword evidence="3" id="KW-0520">NAD</keyword>
<evidence type="ECO:0000256" key="2">
    <source>
        <dbReference type="ARBA" id="ARBA00023002"/>
    </source>
</evidence>
<comment type="similarity">
    <text evidence="1">Belongs to the HIBADH-related family.</text>
</comment>
<proteinExistence type="inferred from homology"/>
<dbReference type="InterPro" id="IPR051265">
    <property type="entry name" value="HIBADH-related_NP60_sf"/>
</dbReference>
<dbReference type="SUPFAM" id="SSF51735">
    <property type="entry name" value="NAD(P)-binding Rossmann-fold domains"/>
    <property type="match status" value="1"/>
</dbReference>
<sequence length="295" mass="29938">MTDTSTVAVLGTGTMGAAMARSLLRAGHDVRVWNRTRSRAEPLAADGATVTDDPADAVRGADAVLTVLLDGPTVLETMRAAAPGLREGAVWLQASTVGPEGLAPLAALATEHGALFVDAPVLGTKQPAEAGELQVLAAGPQEARPVADRVFDAIGRSTVWLGEEGAGGAASKLKLVFNNWVLTVINGTAESLALAKGLGVDPERFLAALEGTALDSGYLRMKAEAILTGDYTVNFTVDAAAKDARLIAGAAEGAGVRLDLAPAGVARLARASEAGHGDQDAAASYFASFEGLANG</sequence>
<dbReference type="InterPro" id="IPR006115">
    <property type="entry name" value="6PGDH_NADP-bd"/>
</dbReference>
<evidence type="ECO:0000313" key="7">
    <source>
        <dbReference type="Proteomes" id="UP001198565"/>
    </source>
</evidence>
<dbReference type="PIRSF" id="PIRSF000103">
    <property type="entry name" value="HIBADH"/>
    <property type="match status" value="1"/>
</dbReference>
<dbReference type="Gene3D" id="3.40.50.720">
    <property type="entry name" value="NAD(P)-binding Rossmann-like Domain"/>
    <property type="match status" value="1"/>
</dbReference>
<evidence type="ECO:0000256" key="1">
    <source>
        <dbReference type="ARBA" id="ARBA00009080"/>
    </source>
</evidence>
<dbReference type="RefSeq" id="WP_222980650.1">
    <property type="nucleotide sequence ID" value="NZ_JAINVZ010000019.1"/>
</dbReference>